<evidence type="ECO:0000313" key="3">
    <source>
        <dbReference type="Proteomes" id="UP000480178"/>
    </source>
</evidence>
<name>A0A6C0GCJ5_9BACT</name>
<dbReference type="SUPFAM" id="SSF81296">
    <property type="entry name" value="E set domains"/>
    <property type="match status" value="3"/>
</dbReference>
<dbReference type="InterPro" id="IPR013783">
    <property type="entry name" value="Ig-like_fold"/>
</dbReference>
<proteinExistence type="predicted"/>
<evidence type="ECO:0000259" key="1">
    <source>
        <dbReference type="Pfam" id="PF01833"/>
    </source>
</evidence>
<dbReference type="RefSeq" id="WP_162441771.1">
    <property type="nucleotide sequence ID" value="NZ_CP048222.1"/>
</dbReference>
<sequence>MIIFNKRNTSIPSQTLHILFFTLLALSLFTCQNEEEPATRPYPRIRTLQVKETPEGTVFTGEIFYSEPSGITDHGFIWTTTYNNITEQYKKSLGPKNGPGTFSATITNTLRKDLTYTVKSYATNGKYMVYGTNAIFDSRGSLAPQFLAISPEAAGIGDTVTIRGNYFNYTLNQNKVWFDEIEASVIEVSDTTIKVIIPVLTFSTVSTVKLLTGDQQVSREDVFRLAPPVINRISASSGGMGDVITIWGDNFHPIANANQVVLSDAVIRIKEAYVDHLVVEILSFLRNTKSSIKPRVTIMGQVAESSNEYELLPTTITDIQPRTVKFGDTIIITGTRLKGFDHDYTSQLKIGYSPVDPVEITPTQIKAVVPNYFETTPIDVSMIYFYQLVVPSPVTLDLFPHQVNSFYPISGKAGDLITIEGENFSPCASCNVVDFEGYEAQVREASATKLVVEIPMYVIGPTKLTVTLAGRKVYAGDFTGI</sequence>
<keyword evidence="3" id="KW-1185">Reference proteome</keyword>
<feature type="domain" description="IPT/TIG" evidence="1">
    <location>
        <begin position="315"/>
        <end position="382"/>
    </location>
</feature>
<dbReference type="Proteomes" id="UP000480178">
    <property type="component" value="Chromosome"/>
</dbReference>
<accession>A0A6C0GCJ5</accession>
<gene>
    <name evidence="2" type="ORF">GXP67_02925</name>
</gene>
<organism evidence="2 3">
    <name type="scientific">Rhodocytophaga rosea</name>
    <dbReference type="NCBI Taxonomy" id="2704465"/>
    <lineage>
        <taxon>Bacteria</taxon>
        <taxon>Pseudomonadati</taxon>
        <taxon>Bacteroidota</taxon>
        <taxon>Cytophagia</taxon>
        <taxon>Cytophagales</taxon>
        <taxon>Rhodocytophagaceae</taxon>
        <taxon>Rhodocytophaga</taxon>
    </lineage>
</organism>
<dbReference type="KEGG" id="rhoz:GXP67_02925"/>
<dbReference type="InterPro" id="IPR014756">
    <property type="entry name" value="Ig_E-set"/>
</dbReference>
<dbReference type="Pfam" id="PF01833">
    <property type="entry name" value="TIG"/>
    <property type="match status" value="3"/>
</dbReference>
<evidence type="ECO:0000313" key="2">
    <source>
        <dbReference type="EMBL" id="QHT65691.1"/>
    </source>
</evidence>
<reference evidence="2 3" key="1">
    <citation type="submission" date="2020-01" db="EMBL/GenBank/DDBJ databases">
        <authorList>
            <person name="Kim M.K."/>
        </authorList>
    </citation>
    <scope>NUCLEOTIDE SEQUENCE [LARGE SCALE GENOMIC DNA]</scope>
    <source>
        <strain evidence="2 3">172606-1</strain>
    </source>
</reference>
<feature type="domain" description="IPT/TIG" evidence="1">
    <location>
        <begin position="144"/>
        <end position="219"/>
    </location>
</feature>
<dbReference type="Gene3D" id="2.60.40.10">
    <property type="entry name" value="Immunoglobulins"/>
    <property type="match status" value="4"/>
</dbReference>
<dbReference type="InterPro" id="IPR002909">
    <property type="entry name" value="IPT_dom"/>
</dbReference>
<protein>
    <recommendedName>
        <fullName evidence="1">IPT/TIG domain-containing protein</fullName>
    </recommendedName>
</protein>
<feature type="domain" description="IPT/TIG" evidence="1">
    <location>
        <begin position="403"/>
        <end position="477"/>
    </location>
</feature>
<dbReference type="AlphaFoldDB" id="A0A6C0GCJ5"/>
<dbReference type="EMBL" id="CP048222">
    <property type="protein sequence ID" value="QHT65691.1"/>
    <property type="molecule type" value="Genomic_DNA"/>
</dbReference>